<feature type="transmembrane region" description="Helical" evidence="7">
    <location>
        <begin position="145"/>
        <end position="162"/>
    </location>
</feature>
<dbReference type="InterPro" id="IPR000515">
    <property type="entry name" value="MetI-like"/>
</dbReference>
<name>A0A1Y6B8U3_9BACT</name>
<evidence type="ECO:0000256" key="1">
    <source>
        <dbReference type="ARBA" id="ARBA00004651"/>
    </source>
</evidence>
<dbReference type="AlphaFoldDB" id="A0A1Y6B8U3"/>
<organism evidence="9 10">
    <name type="scientific">Pseudobacteriovorax antillogorgiicola</name>
    <dbReference type="NCBI Taxonomy" id="1513793"/>
    <lineage>
        <taxon>Bacteria</taxon>
        <taxon>Pseudomonadati</taxon>
        <taxon>Bdellovibrionota</taxon>
        <taxon>Oligoflexia</taxon>
        <taxon>Oligoflexales</taxon>
        <taxon>Pseudobacteriovoracaceae</taxon>
        <taxon>Pseudobacteriovorax</taxon>
    </lineage>
</organism>
<evidence type="ECO:0000313" key="9">
    <source>
        <dbReference type="EMBL" id="SME87900.1"/>
    </source>
</evidence>
<keyword evidence="6 7" id="KW-0472">Membrane</keyword>
<gene>
    <name evidence="9" type="ORF">SAMN06296036_10163</name>
</gene>
<accession>A0A1Y6B8U3</accession>
<dbReference type="Proteomes" id="UP000192907">
    <property type="component" value="Unassembled WGS sequence"/>
</dbReference>
<dbReference type="PANTHER" id="PTHR43386">
    <property type="entry name" value="OLIGOPEPTIDE TRANSPORT SYSTEM PERMEASE PROTEIN APPC"/>
    <property type="match status" value="1"/>
</dbReference>
<feature type="domain" description="ABC transmembrane type-1" evidence="8">
    <location>
        <begin position="80"/>
        <end position="270"/>
    </location>
</feature>
<dbReference type="Pfam" id="PF00528">
    <property type="entry name" value="BPD_transp_1"/>
    <property type="match status" value="1"/>
</dbReference>
<keyword evidence="10" id="KW-1185">Reference proteome</keyword>
<dbReference type="OrthoDB" id="5290125at2"/>
<dbReference type="GO" id="GO:0005886">
    <property type="term" value="C:plasma membrane"/>
    <property type="evidence" value="ECO:0007669"/>
    <property type="project" value="UniProtKB-SubCell"/>
</dbReference>
<sequence>MSEPSPQKQRWGILFGNPRFLLGISFVILTLVMALLAPYISPYEIDDGDFTNRLCAPSGDHWLGCDVNGADILTIMLWGARTSLYVGFLTVALSVFVGVGVGLVSGYYGGAIDGILMRIVDIFMAFPGILLAMCLTALLGPSLNTVIFAISATGWTSAARLVRGQVLSIREREFVLASQAFGAQATRLMLKHILPHTLTPLIVHGTFSLSGVIIVEAGLSYLGLGAQDSTLTWGALLGQSSEIELSQGLHLTLIPGAAIFMLVMSLNFIGDALRDVLDPKSLRELN</sequence>
<feature type="transmembrane region" description="Helical" evidence="7">
    <location>
        <begin position="119"/>
        <end position="139"/>
    </location>
</feature>
<reference evidence="10" key="1">
    <citation type="submission" date="2017-04" db="EMBL/GenBank/DDBJ databases">
        <authorList>
            <person name="Varghese N."/>
            <person name="Submissions S."/>
        </authorList>
    </citation>
    <scope>NUCLEOTIDE SEQUENCE [LARGE SCALE GENOMIC DNA]</scope>
    <source>
        <strain evidence="10">RKEM611</strain>
    </source>
</reference>
<evidence type="ECO:0000256" key="4">
    <source>
        <dbReference type="ARBA" id="ARBA00022692"/>
    </source>
</evidence>
<evidence type="ECO:0000256" key="7">
    <source>
        <dbReference type="RuleBase" id="RU363032"/>
    </source>
</evidence>
<proteinExistence type="inferred from homology"/>
<comment type="similarity">
    <text evidence="7">Belongs to the binding-protein-dependent transport system permease family.</text>
</comment>
<evidence type="ECO:0000256" key="5">
    <source>
        <dbReference type="ARBA" id="ARBA00022989"/>
    </source>
</evidence>
<evidence type="ECO:0000256" key="2">
    <source>
        <dbReference type="ARBA" id="ARBA00022448"/>
    </source>
</evidence>
<keyword evidence="4 7" id="KW-0812">Transmembrane</keyword>
<dbReference type="EMBL" id="FWZT01000001">
    <property type="protein sequence ID" value="SME87900.1"/>
    <property type="molecule type" value="Genomic_DNA"/>
</dbReference>
<evidence type="ECO:0000313" key="10">
    <source>
        <dbReference type="Proteomes" id="UP000192907"/>
    </source>
</evidence>
<dbReference type="CDD" id="cd06261">
    <property type="entry name" value="TM_PBP2"/>
    <property type="match status" value="1"/>
</dbReference>
<dbReference type="InterPro" id="IPR050366">
    <property type="entry name" value="BP-dependent_transpt_permease"/>
</dbReference>
<evidence type="ECO:0000256" key="3">
    <source>
        <dbReference type="ARBA" id="ARBA00022475"/>
    </source>
</evidence>
<keyword evidence="2 7" id="KW-0813">Transport</keyword>
<feature type="transmembrane region" description="Helical" evidence="7">
    <location>
        <begin position="253"/>
        <end position="273"/>
    </location>
</feature>
<feature type="transmembrane region" description="Helical" evidence="7">
    <location>
        <begin position="201"/>
        <end position="224"/>
    </location>
</feature>
<dbReference type="PROSITE" id="PS50928">
    <property type="entry name" value="ABC_TM1"/>
    <property type="match status" value="1"/>
</dbReference>
<protein>
    <submittedName>
        <fullName evidence="9">Peptide/nickel transport system permease protein</fullName>
    </submittedName>
</protein>
<dbReference type="GO" id="GO:0055085">
    <property type="term" value="P:transmembrane transport"/>
    <property type="evidence" value="ECO:0007669"/>
    <property type="project" value="InterPro"/>
</dbReference>
<dbReference type="SUPFAM" id="SSF161098">
    <property type="entry name" value="MetI-like"/>
    <property type="match status" value="1"/>
</dbReference>
<feature type="transmembrane region" description="Helical" evidence="7">
    <location>
        <begin position="20"/>
        <end position="40"/>
    </location>
</feature>
<dbReference type="InterPro" id="IPR025966">
    <property type="entry name" value="OppC_N"/>
</dbReference>
<evidence type="ECO:0000256" key="6">
    <source>
        <dbReference type="ARBA" id="ARBA00023136"/>
    </source>
</evidence>
<keyword evidence="5 7" id="KW-1133">Transmembrane helix</keyword>
<feature type="transmembrane region" description="Helical" evidence="7">
    <location>
        <begin position="84"/>
        <end position="107"/>
    </location>
</feature>
<dbReference type="STRING" id="1513793.SAMN06296036_10163"/>
<comment type="subcellular location">
    <subcellularLocation>
        <location evidence="1 7">Cell membrane</location>
        <topology evidence="1 7">Multi-pass membrane protein</topology>
    </subcellularLocation>
</comment>
<dbReference type="Pfam" id="PF12911">
    <property type="entry name" value="OppC_N"/>
    <property type="match status" value="1"/>
</dbReference>
<evidence type="ECO:0000259" key="8">
    <source>
        <dbReference type="PROSITE" id="PS50928"/>
    </source>
</evidence>
<dbReference type="PANTHER" id="PTHR43386:SF1">
    <property type="entry name" value="D,D-DIPEPTIDE TRANSPORT SYSTEM PERMEASE PROTEIN DDPC-RELATED"/>
    <property type="match status" value="1"/>
</dbReference>
<dbReference type="RefSeq" id="WP_132314793.1">
    <property type="nucleotide sequence ID" value="NZ_FWZT01000001.1"/>
</dbReference>
<dbReference type="InterPro" id="IPR035906">
    <property type="entry name" value="MetI-like_sf"/>
</dbReference>
<keyword evidence="3" id="KW-1003">Cell membrane</keyword>
<dbReference type="Gene3D" id="1.10.3720.10">
    <property type="entry name" value="MetI-like"/>
    <property type="match status" value="1"/>
</dbReference>